<dbReference type="PANTHER" id="PTHR11545:SF2">
    <property type="entry name" value="LARGE RIBOSOMAL SUBUNIT PROTEIN UL13M"/>
    <property type="match status" value="1"/>
</dbReference>
<evidence type="ECO:0000313" key="6">
    <source>
        <dbReference type="EMBL" id="AGQ20069.1"/>
    </source>
</evidence>
<protein>
    <recommendedName>
        <fullName evidence="4 5">Large ribosomal subunit protein uL13</fullName>
    </recommendedName>
</protein>
<evidence type="ECO:0000256" key="5">
    <source>
        <dbReference type="HAMAP-Rule" id="MF_01366"/>
    </source>
</evidence>
<dbReference type="GO" id="GO:0017148">
    <property type="term" value="P:negative regulation of translation"/>
    <property type="evidence" value="ECO:0007669"/>
    <property type="project" value="TreeGrafter"/>
</dbReference>
<dbReference type="HAMAP" id="MF_01366">
    <property type="entry name" value="Ribosomal_uL13"/>
    <property type="match status" value="1"/>
</dbReference>
<evidence type="ECO:0000256" key="3">
    <source>
        <dbReference type="ARBA" id="ARBA00023274"/>
    </source>
</evidence>
<dbReference type="GO" id="GO:0006412">
    <property type="term" value="P:translation"/>
    <property type="evidence" value="ECO:0007669"/>
    <property type="project" value="UniProtKB-UniRule"/>
</dbReference>
<evidence type="ECO:0000256" key="4">
    <source>
        <dbReference type="ARBA" id="ARBA00035201"/>
    </source>
</evidence>
<dbReference type="GO" id="GO:0003735">
    <property type="term" value="F:structural constituent of ribosome"/>
    <property type="evidence" value="ECO:0007669"/>
    <property type="project" value="InterPro"/>
</dbReference>
<dbReference type="CDD" id="cd00392">
    <property type="entry name" value="Ribosomal_L13"/>
    <property type="match status" value="1"/>
</dbReference>
<gene>
    <name evidence="5" type="primary">rplM</name>
</gene>
<dbReference type="PANTHER" id="PTHR11545">
    <property type="entry name" value="RIBOSOMAL PROTEIN L13"/>
    <property type="match status" value="1"/>
</dbReference>
<dbReference type="InterPro" id="IPR005822">
    <property type="entry name" value="Ribosomal_uL13"/>
</dbReference>
<comment type="similarity">
    <text evidence="1 5">Belongs to the universal ribosomal protein uL13 family.</text>
</comment>
<sequence length="153" mass="17271">MNIKTTFEGIDASERNWHLVDASGLPIGRLASEIAQILRGKHKPQYAPHLDVGDHVVVINASEIAITSKKPEQKMYHSHSGFPGGIKSESFNSLRQRKPERIIERAVWGMLPKNRLGRSILKKLHIYANANHPHESQNPQELIFNIKKVEDNG</sequence>
<dbReference type="SUPFAM" id="SSF52161">
    <property type="entry name" value="Ribosomal protein L13"/>
    <property type="match status" value="1"/>
</dbReference>
<organism evidence="6">
    <name type="scientific">Candidatus Actinomarina minuta</name>
    <dbReference type="NCBI Taxonomy" id="1389454"/>
    <lineage>
        <taxon>Bacteria</taxon>
        <taxon>Bacillati</taxon>
        <taxon>Actinomycetota</taxon>
        <taxon>Actinomycetes</taxon>
        <taxon>Candidatus Actinomarinidae</taxon>
        <taxon>Candidatus Actinomarinales</taxon>
        <taxon>Candidatus Actinomarineae</taxon>
        <taxon>Candidatus Actinomarinaceae</taxon>
        <taxon>Candidatus Actinomarina</taxon>
    </lineage>
</organism>
<dbReference type="AlphaFoldDB" id="S5DMC4"/>
<evidence type="ECO:0000256" key="1">
    <source>
        <dbReference type="ARBA" id="ARBA00006227"/>
    </source>
</evidence>
<dbReference type="NCBIfam" id="TIGR01066">
    <property type="entry name" value="rplM_bact"/>
    <property type="match status" value="1"/>
</dbReference>
<dbReference type="GO" id="GO:0003729">
    <property type="term" value="F:mRNA binding"/>
    <property type="evidence" value="ECO:0007669"/>
    <property type="project" value="UniProtKB-ARBA"/>
</dbReference>
<comment type="subunit">
    <text evidence="5">Part of the 50S ribosomal subunit.</text>
</comment>
<comment type="function">
    <text evidence="5">This protein is one of the early assembly proteins of the 50S ribosomal subunit, although it is not seen to bind rRNA by itself. It is important during the early stages of 50S assembly.</text>
</comment>
<name>S5DMC4_9ACTN</name>
<keyword evidence="2 5" id="KW-0689">Ribosomal protein</keyword>
<dbReference type="GO" id="GO:0005840">
    <property type="term" value="C:ribosome"/>
    <property type="evidence" value="ECO:0007669"/>
    <property type="project" value="UniProtKB-KW"/>
</dbReference>
<dbReference type="EMBL" id="KC811150">
    <property type="protein sequence ID" value="AGQ20069.1"/>
    <property type="molecule type" value="Genomic_DNA"/>
</dbReference>
<proteinExistence type="inferred from homology"/>
<dbReference type="Gene3D" id="3.90.1180.10">
    <property type="entry name" value="Ribosomal protein L13"/>
    <property type="match status" value="1"/>
</dbReference>
<evidence type="ECO:0000256" key="2">
    <source>
        <dbReference type="ARBA" id="ARBA00022980"/>
    </source>
</evidence>
<dbReference type="InterPro" id="IPR036899">
    <property type="entry name" value="Ribosomal_uL13_sf"/>
</dbReference>
<dbReference type="PIRSF" id="PIRSF002181">
    <property type="entry name" value="Ribosomal_L13"/>
    <property type="match status" value="1"/>
</dbReference>
<dbReference type="FunFam" id="3.90.1180.10:FF:000001">
    <property type="entry name" value="50S ribosomal protein L13"/>
    <property type="match status" value="1"/>
</dbReference>
<dbReference type="GO" id="GO:1990904">
    <property type="term" value="C:ribonucleoprotein complex"/>
    <property type="evidence" value="ECO:0007669"/>
    <property type="project" value="UniProtKB-KW"/>
</dbReference>
<accession>S5DMC4</accession>
<reference evidence="6" key="1">
    <citation type="journal article" date="2013" name="Sci. Rep.">
        <title>Metagenomics uncovers a new group of low GC and ultra-small marine Actinobacteria.</title>
        <authorList>
            <person name="Ghai R."/>
            <person name="Mizuno C.M."/>
            <person name="Picazo A."/>
            <person name="Camacho A."/>
            <person name="Rodriguez-Valera F."/>
        </authorList>
    </citation>
    <scope>NUCLEOTIDE SEQUENCE</scope>
</reference>
<dbReference type="InterPro" id="IPR005823">
    <property type="entry name" value="Ribosomal_uL13_bac-type"/>
</dbReference>
<dbReference type="Pfam" id="PF00572">
    <property type="entry name" value="Ribosomal_L13"/>
    <property type="match status" value="1"/>
</dbReference>
<keyword evidence="3 5" id="KW-0687">Ribonucleoprotein</keyword>